<keyword evidence="2 4" id="KW-0378">Hydrolase</keyword>
<dbReference type="HAMAP" id="MF_01281">
    <property type="entry name" value="MTA_SAH_deamin"/>
    <property type="match status" value="1"/>
</dbReference>
<feature type="binding site" evidence="4">
    <location>
        <position position="316"/>
    </location>
    <ligand>
        <name>substrate</name>
    </ligand>
</feature>
<evidence type="ECO:0000256" key="3">
    <source>
        <dbReference type="ARBA" id="ARBA00022833"/>
    </source>
</evidence>
<dbReference type="KEGG" id="mrtj:KHC33_16875"/>
<dbReference type="GeneID" id="65098893"/>
<protein>
    <recommendedName>
        <fullName evidence="4">5'-deoxyadenosine deaminase</fullName>
        <shortName evidence="4">5'-dA deaminase</shortName>
        <ecNumber evidence="4">3.5.4.41</ecNumber>
    </recommendedName>
    <alternativeName>
        <fullName evidence="4">5'-methylthioadenosine deaminase</fullName>
        <shortName evidence="4">MTA deaminase</shortName>
        <ecNumber evidence="4">3.5.4.31</ecNumber>
    </alternativeName>
    <alternativeName>
        <fullName evidence="4">Adenosine deaminase</fullName>
        <ecNumber evidence="4">3.5.4.4</ecNumber>
    </alternativeName>
    <alternativeName>
        <fullName evidence="4">S-adenosylhomocysteine deaminase</fullName>
        <shortName evidence="4">SAH deaminase</shortName>
        <ecNumber evidence="4">3.5.4.28</ecNumber>
    </alternativeName>
</protein>
<dbReference type="RefSeq" id="WP_214419746.1">
    <property type="nucleotide sequence ID" value="NZ_CP075546.1"/>
</dbReference>
<dbReference type="GO" id="GO:0050270">
    <property type="term" value="F:S-adenosylhomocysteine deaminase activity"/>
    <property type="evidence" value="ECO:0007669"/>
    <property type="project" value="UniProtKB-EC"/>
</dbReference>
<comment type="catalytic activity">
    <reaction evidence="4">
        <text>S-methyl-5'-thioadenosine + H2O + H(+) = S-methyl-5'-thioinosine + NH4(+)</text>
        <dbReference type="Rhea" id="RHEA:25025"/>
        <dbReference type="ChEBI" id="CHEBI:15377"/>
        <dbReference type="ChEBI" id="CHEBI:15378"/>
        <dbReference type="ChEBI" id="CHEBI:17509"/>
        <dbReference type="ChEBI" id="CHEBI:28938"/>
        <dbReference type="ChEBI" id="CHEBI:48595"/>
        <dbReference type="EC" id="3.5.4.31"/>
    </reaction>
</comment>
<keyword evidence="7" id="KW-1185">Reference proteome</keyword>
<dbReference type="EC" id="3.5.4.28" evidence="4"/>
<organism evidence="6 7">
    <name type="scientific">Methanospirillum purgamenti</name>
    <dbReference type="NCBI Taxonomy" id="2834276"/>
    <lineage>
        <taxon>Archaea</taxon>
        <taxon>Methanobacteriati</taxon>
        <taxon>Methanobacteriota</taxon>
        <taxon>Stenosarchaea group</taxon>
        <taxon>Methanomicrobia</taxon>
        <taxon>Methanomicrobiales</taxon>
        <taxon>Methanospirillaceae</taxon>
        <taxon>Methanospirillum</taxon>
    </lineage>
</organism>
<dbReference type="GO" id="GO:0004000">
    <property type="term" value="F:adenosine deaminase activity"/>
    <property type="evidence" value="ECO:0007669"/>
    <property type="project" value="UniProtKB-UniRule"/>
</dbReference>
<comment type="miscellaneous">
    <text evidence="4">SAH is a product of SAM methyltransferases and is known to be a feedback inhibitor of these enzymes. As a result of this inhibition, organisms have evolved efficient enzymes to metabolize SAH via different pathways. The pathway found in methanogens differs from the canonical pathway, it uses the deamination of S-adenosyl-L-homocysteine to form S-inosyl-L-homocysteine for the regeneration of SAM from S-adenosyl-L-homocysteine. 5'-deoxyadenosine is a radical SAM enzyme reaction product which strongly inhibits radical SAM enzymes. A pathway for removing this product must be present in methanogens where the MTA/SAH nucleosidase which normally metabolizes this compound is absent.</text>
</comment>
<comment type="pathway">
    <text evidence="4">Amino-acid biosynthesis; S-adenosyl-L-methionine biosynthesis.</text>
</comment>
<dbReference type="FunFam" id="3.20.20.140:FF:000014">
    <property type="entry name" value="5-methylthioadenosine/S-adenosylhomocysteine deaminase"/>
    <property type="match status" value="1"/>
</dbReference>
<dbReference type="CDD" id="cd01298">
    <property type="entry name" value="ATZ_TRZ_like"/>
    <property type="match status" value="1"/>
</dbReference>
<dbReference type="InterPro" id="IPR006680">
    <property type="entry name" value="Amidohydro-rel"/>
</dbReference>
<dbReference type="EC" id="3.5.4.41" evidence="4"/>
<evidence type="ECO:0000313" key="7">
    <source>
        <dbReference type="Proteomes" id="UP000680656"/>
    </source>
</evidence>
<dbReference type="EC" id="3.5.4.31" evidence="4"/>
<feature type="binding site" evidence="4">
    <location>
        <position position="81"/>
    </location>
    <ligand>
        <name>Zn(2+)</name>
        <dbReference type="ChEBI" id="CHEBI:29105"/>
    </ligand>
</feature>
<dbReference type="AlphaFoldDB" id="A0A8E7B0N7"/>
<dbReference type="InterPro" id="IPR023512">
    <property type="entry name" value="Deaminase_MtaD/DadD"/>
</dbReference>
<dbReference type="PANTHER" id="PTHR43794:SF11">
    <property type="entry name" value="AMIDOHYDROLASE-RELATED DOMAIN-CONTAINING PROTEIN"/>
    <property type="match status" value="1"/>
</dbReference>
<gene>
    <name evidence="4" type="primary">dadD</name>
    <name evidence="6" type="ORF">KHC33_16875</name>
</gene>
<evidence type="ECO:0000256" key="1">
    <source>
        <dbReference type="ARBA" id="ARBA00022723"/>
    </source>
</evidence>
<comment type="cofactor">
    <cofactor evidence="4">
        <name>Zn(2+)</name>
        <dbReference type="ChEBI" id="CHEBI:29105"/>
    </cofactor>
    <text evidence="4">Binds 1 zinc ion per subunit.</text>
</comment>
<proteinExistence type="inferred from homology"/>
<reference evidence="6 7" key="1">
    <citation type="submission" date="2021-05" db="EMBL/GenBank/DDBJ databases">
        <title>A novel Methanospirillum isolate from a pyrite-forming mixed culture.</title>
        <authorList>
            <person name="Bunk B."/>
            <person name="Sproer C."/>
            <person name="Spring S."/>
            <person name="Pester M."/>
        </authorList>
    </citation>
    <scope>NUCLEOTIDE SEQUENCE [LARGE SCALE GENOMIC DNA]</scope>
    <source>
        <strain evidence="6 7">J.3.6.1-F.2.7.3</strain>
    </source>
</reference>
<dbReference type="InterPro" id="IPR032466">
    <property type="entry name" value="Metal_Hydrolase"/>
</dbReference>
<dbReference type="GO" id="GO:0090613">
    <property type="term" value="F:5'-deoxyadenosine deaminase activity"/>
    <property type="evidence" value="ECO:0007669"/>
    <property type="project" value="UniProtKB-UniRule"/>
</dbReference>
<keyword evidence="3 4" id="KW-0862">Zinc</keyword>
<keyword evidence="1 4" id="KW-0479">Metal-binding</keyword>
<feature type="binding site" evidence="4">
    <location>
        <position position="79"/>
    </location>
    <ligand>
        <name>Zn(2+)</name>
        <dbReference type="ChEBI" id="CHEBI:29105"/>
    </ligand>
</feature>
<accession>A0A8E7B0N7</accession>
<feature type="binding site" evidence="4">
    <location>
        <position position="200"/>
    </location>
    <ligand>
        <name>substrate</name>
    </ligand>
</feature>
<dbReference type="PANTHER" id="PTHR43794">
    <property type="entry name" value="AMINOHYDROLASE SSNA-RELATED"/>
    <property type="match status" value="1"/>
</dbReference>
<evidence type="ECO:0000256" key="2">
    <source>
        <dbReference type="ARBA" id="ARBA00022801"/>
    </source>
</evidence>
<sequence length="449" mass="49115">MIQPHGISSIQDKELFLKNRSTLITDVLLPNKKQVDIWYDDTGIIRAVGPEVAKEHRSEADITLDGSGTLAIPGLVNTHTHGAMTLLRGYADDMHLQQWLSEKIWPLEAHLTGDHVYWGTKLACLEMIKSGTVAFNDMYFFMKDAARAVDESKIRAVLSHGIITFGNEEKFETELKATDDVVHYVRSLHSPLITSAIGPHAPYTVPPDHLSICAEYGHKEKILLHTHLAETKQEVDDCQKTYGMTPTALLDKAGCLSDRTVAAHGCWLSEDDCRLLGERGSHIAHNPVSNMKLATGRAMPYHWLSDKGVNVSLGTDGCSSNNNLDMLEEMKIAAICQKFFWNLDTLLPAAEVLSMATSCGAKALGYAGGEIKEGMPADILLVSLHCPSMIPLHNPVSNIAYSADGGAVDTTICNGRILMRNRYVPDENEIIKGASSSADDLLNRAGIMA</sequence>
<dbReference type="GO" id="GO:0090614">
    <property type="term" value="F:5'-methylthioadenosine deaminase activity"/>
    <property type="evidence" value="ECO:0007669"/>
    <property type="project" value="UniProtKB-EC"/>
</dbReference>
<evidence type="ECO:0000313" key="6">
    <source>
        <dbReference type="EMBL" id="QVV88943.1"/>
    </source>
</evidence>
<dbReference type="SUPFAM" id="SSF51556">
    <property type="entry name" value="Metallo-dependent hydrolases"/>
    <property type="match status" value="1"/>
</dbReference>
<comment type="catalytic activity">
    <reaction evidence="4">
        <text>5'-deoxyadenosine + H2O + H(+) = 5'-deoxyinosine + NH4(+)</text>
        <dbReference type="Rhea" id="RHEA:42892"/>
        <dbReference type="ChEBI" id="CHEBI:15377"/>
        <dbReference type="ChEBI" id="CHEBI:15378"/>
        <dbReference type="ChEBI" id="CHEBI:17319"/>
        <dbReference type="ChEBI" id="CHEBI:28938"/>
        <dbReference type="ChEBI" id="CHEBI:82775"/>
        <dbReference type="EC" id="3.5.4.41"/>
    </reaction>
</comment>
<dbReference type="EMBL" id="CP075546">
    <property type="protein sequence ID" value="QVV88943.1"/>
    <property type="molecule type" value="Genomic_DNA"/>
</dbReference>
<dbReference type="Gene3D" id="2.30.40.10">
    <property type="entry name" value="Urease, subunit C, domain 1"/>
    <property type="match status" value="1"/>
</dbReference>
<feature type="binding site" evidence="4">
    <location>
        <position position="316"/>
    </location>
    <ligand>
        <name>Zn(2+)</name>
        <dbReference type="ChEBI" id="CHEBI:29105"/>
    </ligand>
</feature>
<feature type="binding site" evidence="4">
    <location>
        <position position="230"/>
    </location>
    <ligand>
        <name>substrate</name>
    </ligand>
</feature>
<dbReference type="EC" id="3.5.4.4" evidence="4"/>
<dbReference type="GO" id="GO:0046872">
    <property type="term" value="F:metal ion binding"/>
    <property type="evidence" value="ECO:0007669"/>
    <property type="project" value="UniProtKB-KW"/>
</dbReference>
<comment type="subunit">
    <text evidence="4">Homotetramer.</text>
</comment>
<dbReference type="Proteomes" id="UP000680656">
    <property type="component" value="Chromosome"/>
</dbReference>
<dbReference type="Pfam" id="PF01979">
    <property type="entry name" value="Amidohydro_1"/>
    <property type="match status" value="1"/>
</dbReference>
<dbReference type="Gene3D" id="3.20.20.140">
    <property type="entry name" value="Metal-dependent hydrolases"/>
    <property type="match status" value="1"/>
</dbReference>
<feature type="binding site" evidence="4">
    <location>
        <position position="227"/>
    </location>
    <ligand>
        <name>Zn(2+)</name>
        <dbReference type="ChEBI" id="CHEBI:29105"/>
    </ligand>
</feature>
<evidence type="ECO:0000259" key="5">
    <source>
        <dbReference type="Pfam" id="PF01979"/>
    </source>
</evidence>
<comment type="caution">
    <text evidence="4">Lacks conserved residue(s) required for the propagation of feature annotation.</text>
</comment>
<feature type="binding site" evidence="4">
    <location>
        <position position="108"/>
    </location>
    <ligand>
        <name>substrate</name>
    </ligand>
</feature>
<dbReference type="InterPro" id="IPR011059">
    <property type="entry name" value="Metal-dep_hydrolase_composite"/>
</dbReference>
<dbReference type="GO" id="GO:0006556">
    <property type="term" value="P:S-adenosylmethionine biosynthetic process"/>
    <property type="evidence" value="ECO:0007669"/>
    <property type="project" value="UniProtKB-UniRule"/>
</dbReference>
<dbReference type="UniPathway" id="UPA00315"/>
<comment type="similarity">
    <text evidence="4">Belongs to the metallo-dependent hydrolases superfamily. MTA/SAH deaminase family.</text>
</comment>
<feature type="domain" description="Amidohydrolase-related" evidence="5">
    <location>
        <begin position="71"/>
        <end position="417"/>
    </location>
</feature>
<comment type="catalytic activity">
    <reaction evidence="4">
        <text>adenosine + H2O + H(+) = inosine + NH4(+)</text>
        <dbReference type="Rhea" id="RHEA:24408"/>
        <dbReference type="ChEBI" id="CHEBI:15377"/>
        <dbReference type="ChEBI" id="CHEBI:15378"/>
        <dbReference type="ChEBI" id="CHEBI:16335"/>
        <dbReference type="ChEBI" id="CHEBI:17596"/>
        <dbReference type="ChEBI" id="CHEBI:28938"/>
        <dbReference type="EC" id="3.5.4.4"/>
    </reaction>
</comment>
<comment type="catalytic activity">
    <reaction evidence="4">
        <text>S-adenosyl-L-homocysteine + H2O + H(+) = S-inosyl-L-homocysteine + NH4(+)</text>
        <dbReference type="Rhea" id="RHEA:20716"/>
        <dbReference type="ChEBI" id="CHEBI:15377"/>
        <dbReference type="ChEBI" id="CHEBI:15378"/>
        <dbReference type="ChEBI" id="CHEBI:28938"/>
        <dbReference type="ChEBI" id="CHEBI:57856"/>
        <dbReference type="ChEBI" id="CHEBI:57985"/>
        <dbReference type="EC" id="3.5.4.28"/>
    </reaction>
</comment>
<dbReference type="SUPFAM" id="SSF51338">
    <property type="entry name" value="Composite domain of metallo-dependent hydrolases"/>
    <property type="match status" value="2"/>
</dbReference>
<dbReference type="InterPro" id="IPR050287">
    <property type="entry name" value="MTA/SAH_deaminase"/>
</dbReference>
<evidence type="ECO:0000256" key="4">
    <source>
        <dbReference type="HAMAP-Rule" id="MF_01281"/>
    </source>
</evidence>
<name>A0A8E7B0N7_9EURY</name>
<comment type="function">
    <text evidence="4">Catalyzes the deamination of three SAM-derived enzymatic products, namely 5'-deoxyadenosine, S-adenosyl-L-homocysteine, and 5'-methylthioadenosine, to produce the inosine analogs. Can also deaminate adenosine. The preferred substrate for this enzyme is 5'-deoxyadenosine, but all these substrates are efficiently deaminated. Likely functions in a S-adenosyl-L-methionine (SAM) recycling pathway from S-adenosyl-L-homocysteine (SAH) produced from SAM-dependent methylation reactions. May also be involved in the recycling of 5'-deoxyadenosine, whereupon the 5'-deoxyribose moiety of 5'-deoxyinosine is further metabolized to deoxyhexoses used for the biosynthesis of aromatic amino acids in methanogens.</text>
</comment>